<dbReference type="PANTHER" id="PTHR43214">
    <property type="entry name" value="TWO-COMPONENT RESPONSE REGULATOR"/>
    <property type="match status" value="1"/>
</dbReference>
<dbReference type="SMART" id="SM00421">
    <property type="entry name" value="HTH_LUXR"/>
    <property type="match status" value="1"/>
</dbReference>
<feature type="domain" description="HTH luxR-type" evidence="6">
    <location>
        <begin position="149"/>
        <end position="214"/>
    </location>
</feature>
<feature type="domain" description="Response regulatory" evidence="7">
    <location>
        <begin position="3"/>
        <end position="121"/>
    </location>
</feature>
<organism evidence="9 10">
    <name type="scientific">Streptomyces subrutilus</name>
    <dbReference type="NCBI Taxonomy" id="36818"/>
    <lineage>
        <taxon>Bacteria</taxon>
        <taxon>Bacillati</taxon>
        <taxon>Actinomycetota</taxon>
        <taxon>Actinomycetes</taxon>
        <taxon>Kitasatosporales</taxon>
        <taxon>Streptomycetaceae</taxon>
        <taxon>Streptomyces</taxon>
    </lineage>
</organism>
<sequence>MIRVLVVDDQVLIRAGLVALLRAAPGIEVVGEAEDGHGAVEAAARTRPDVILMDIRMPGLDGTAATERILAGAVDPLPRVLVLTTFDLDEYVFAALRAGACGFLLKDTGPERLIEAVTAVALGDMLFAPSVTRRLIESYVHRACPVPDTPAGLDALTAREREVLRLAAKGLSNTEIAQRLHIGEATVKTHLNRTMAKLDLDSRAQAVVVAYETGLVVPGAP</sequence>
<dbReference type="PROSITE" id="PS50110">
    <property type="entry name" value="RESPONSE_REGULATORY"/>
    <property type="match status" value="1"/>
</dbReference>
<dbReference type="GO" id="GO:0000160">
    <property type="term" value="P:phosphorelay signal transduction system"/>
    <property type="evidence" value="ECO:0007669"/>
    <property type="project" value="InterPro"/>
</dbReference>
<dbReference type="EMBL" id="BMVX01000039">
    <property type="protein sequence ID" value="GGZ95441.1"/>
    <property type="molecule type" value="Genomic_DNA"/>
</dbReference>
<evidence type="ECO:0000259" key="6">
    <source>
        <dbReference type="PROSITE" id="PS50043"/>
    </source>
</evidence>
<dbReference type="PROSITE" id="PS00622">
    <property type="entry name" value="HTH_LUXR_1"/>
    <property type="match status" value="1"/>
</dbReference>
<evidence type="ECO:0000256" key="3">
    <source>
        <dbReference type="ARBA" id="ARBA00023125"/>
    </source>
</evidence>
<evidence type="ECO:0000256" key="1">
    <source>
        <dbReference type="ARBA" id="ARBA00022553"/>
    </source>
</evidence>
<name>A0A5P2USU3_9ACTN</name>
<evidence type="ECO:0000256" key="2">
    <source>
        <dbReference type="ARBA" id="ARBA00023015"/>
    </source>
</evidence>
<dbReference type="GO" id="GO:0003677">
    <property type="term" value="F:DNA binding"/>
    <property type="evidence" value="ECO:0007669"/>
    <property type="project" value="UniProtKB-KW"/>
</dbReference>
<evidence type="ECO:0000313" key="9">
    <source>
        <dbReference type="EMBL" id="QEU82248.1"/>
    </source>
</evidence>
<evidence type="ECO:0000313" key="10">
    <source>
        <dbReference type="Proteomes" id="UP000326831"/>
    </source>
</evidence>
<dbReference type="SUPFAM" id="SSF52172">
    <property type="entry name" value="CheY-like"/>
    <property type="match status" value="1"/>
</dbReference>
<dbReference type="Proteomes" id="UP000634660">
    <property type="component" value="Unassembled WGS sequence"/>
</dbReference>
<dbReference type="KEGG" id="ssub:CP968_31805"/>
<dbReference type="Gene3D" id="3.40.50.2300">
    <property type="match status" value="1"/>
</dbReference>
<evidence type="ECO:0000259" key="7">
    <source>
        <dbReference type="PROSITE" id="PS50110"/>
    </source>
</evidence>
<keyword evidence="10" id="KW-1185">Reference proteome</keyword>
<evidence type="ECO:0000313" key="8">
    <source>
        <dbReference type="EMBL" id="GGZ95441.1"/>
    </source>
</evidence>
<dbReference type="CDD" id="cd06170">
    <property type="entry name" value="LuxR_C_like"/>
    <property type="match status" value="1"/>
</dbReference>
<proteinExistence type="predicted"/>
<keyword evidence="1 5" id="KW-0597">Phosphoprotein</keyword>
<dbReference type="Pfam" id="PF00196">
    <property type="entry name" value="GerE"/>
    <property type="match status" value="1"/>
</dbReference>
<feature type="modified residue" description="4-aspartylphosphate" evidence="5">
    <location>
        <position position="54"/>
    </location>
</feature>
<protein>
    <submittedName>
        <fullName evidence="9">DNA-binding response regulator</fullName>
    </submittedName>
</protein>
<keyword evidence="3 9" id="KW-0238">DNA-binding</keyword>
<dbReference type="EMBL" id="CP023701">
    <property type="protein sequence ID" value="QEU82248.1"/>
    <property type="molecule type" value="Genomic_DNA"/>
</dbReference>
<reference evidence="8" key="1">
    <citation type="journal article" date="2014" name="Int. J. Syst. Evol. Microbiol.">
        <title>Complete genome sequence of Corynebacterium casei LMG S-19264T (=DSM 44701T), isolated from a smear-ripened cheese.</title>
        <authorList>
            <consortium name="US DOE Joint Genome Institute (JGI-PGF)"/>
            <person name="Walter F."/>
            <person name="Albersmeier A."/>
            <person name="Kalinowski J."/>
            <person name="Ruckert C."/>
        </authorList>
    </citation>
    <scope>NUCLEOTIDE SEQUENCE</scope>
    <source>
        <strain evidence="8">JCM 4834</strain>
    </source>
</reference>
<dbReference type="PROSITE" id="PS50043">
    <property type="entry name" value="HTH_LUXR_2"/>
    <property type="match status" value="1"/>
</dbReference>
<dbReference type="OrthoDB" id="9808843at2"/>
<reference evidence="8" key="3">
    <citation type="submission" date="2020-09" db="EMBL/GenBank/DDBJ databases">
        <authorList>
            <person name="Sun Q."/>
            <person name="Ohkuma M."/>
        </authorList>
    </citation>
    <scope>NUCLEOTIDE SEQUENCE</scope>
    <source>
        <strain evidence="8">JCM 4834</strain>
    </source>
</reference>
<dbReference type="InterPro" id="IPR001789">
    <property type="entry name" value="Sig_transdc_resp-reg_receiver"/>
</dbReference>
<dbReference type="CDD" id="cd17535">
    <property type="entry name" value="REC_NarL-like"/>
    <property type="match status" value="1"/>
</dbReference>
<dbReference type="SMART" id="SM00448">
    <property type="entry name" value="REC"/>
    <property type="match status" value="1"/>
</dbReference>
<gene>
    <name evidence="9" type="ORF">CP968_31805</name>
    <name evidence="8" type="ORF">GCM10010371_64250</name>
</gene>
<dbReference type="InterPro" id="IPR000792">
    <property type="entry name" value="Tscrpt_reg_LuxR_C"/>
</dbReference>
<dbReference type="PRINTS" id="PR00038">
    <property type="entry name" value="HTHLUXR"/>
</dbReference>
<dbReference type="InterPro" id="IPR058245">
    <property type="entry name" value="NreC/VraR/RcsB-like_REC"/>
</dbReference>
<reference evidence="9 10" key="2">
    <citation type="submission" date="2017-09" db="EMBL/GenBank/DDBJ databases">
        <authorList>
            <person name="Lee N."/>
            <person name="Cho B.-K."/>
        </authorList>
    </citation>
    <scope>NUCLEOTIDE SEQUENCE [LARGE SCALE GENOMIC DNA]</scope>
    <source>
        <strain evidence="9 10">ATCC 27467</strain>
    </source>
</reference>
<dbReference type="RefSeq" id="WP_150521263.1">
    <property type="nucleotide sequence ID" value="NZ_BMVX01000039.1"/>
</dbReference>
<evidence type="ECO:0000256" key="5">
    <source>
        <dbReference type="PROSITE-ProRule" id="PRU00169"/>
    </source>
</evidence>
<accession>A0A5P2USU3</accession>
<dbReference type="InterPro" id="IPR039420">
    <property type="entry name" value="WalR-like"/>
</dbReference>
<keyword evidence="2" id="KW-0805">Transcription regulation</keyword>
<keyword evidence="4" id="KW-0804">Transcription</keyword>
<dbReference type="Proteomes" id="UP000326831">
    <property type="component" value="Chromosome"/>
</dbReference>
<dbReference type="Pfam" id="PF00072">
    <property type="entry name" value="Response_reg"/>
    <property type="match status" value="1"/>
</dbReference>
<dbReference type="InterPro" id="IPR011006">
    <property type="entry name" value="CheY-like_superfamily"/>
</dbReference>
<dbReference type="PANTHER" id="PTHR43214:SF24">
    <property type="entry name" value="TRANSCRIPTIONAL REGULATORY PROTEIN NARL-RELATED"/>
    <property type="match status" value="1"/>
</dbReference>
<dbReference type="GO" id="GO:0006355">
    <property type="term" value="P:regulation of DNA-templated transcription"/>
    <property type="evidence" value="ECO:0007669"/>
    <property type="project" value="InterPro"/>
</dbReference>
<dbReference type="AlphaFoldDB" id="A0A5P2USU3"/>
<evidence type="ECO:0000256" key="4">
    <source>
        <dbReference type="ARBA" id="ARBA00023163"/>
    </source>
</evidence>